<comment type="caution">
    <text evidence="1">The sequence shown here is derived from an EMBL/GenBank/DDBJ whole genome shotgun (WGS) entry which is preliminary data.</text>
</comment>
<reference evidence="1" key="2">
    <citation type="journal article" date="2016" name="Fungal Biol.">
        <title>Ochratoxin A production by Penicillium thymicola.</title>
        <authorList>
            <person name="Nguyen H.D.T."/>
            <person name="McMullin D.R."/>
            <person name="Ponomareva E."/>
            <person name="Riley R."/>
            <person name="Pomraning K.R."/>
            <person name="Baker S.E."/>
            <person name="Seifert K.A."/>
        </authorList>
    </citation>
    <scope>NUCLEOTIDE SEQUENCE</scope>
    <source>
        <strain evidence="1">DAOM 180753</strain>
    </source>
</reference>
<keyword evidence="2" id="KW-1185">Reference proteome</keyword>
<reference evidence="1" key="1">
    <citation type="submission" date="2015-06" db="EMBL/GenBank/DDBJ databases">
        <authorList>
            <person name="Nguyen H."/>
        </authorList>
    </citation>
    <scope>NUCLEOTIDE SEQUENCE</scope>
    <source>
        <strain evidence="1">DAOM 180753</strain>
    </source>
</reference>
<protein>
    <submittedName>
        <fullName evidence="1">Uncharacterized protein</fullName>
    </submittedName>
</protein>
<organism evidence="1 2">
    <name type="scientific">Penicillium thymicola</name>
    <dbReference type="NCBI Taxonomy" id="293382"/>
    <lineage>
        <taxon>Eukaryota</taxon>
        <taxon>Fungi</taxon>
        <taxon>Dikarya</taxon>
        <taxon>Ascomycota</taxon>
        <taxon>Pezizomycotina</taxon>
        <taxon>Eurotiomycetes</taxon>
        <taxon>Eurotiomycetidae</taxon>
        <taxon>Eurotiales</taxon>
        <taxon>Aspergillaceae</taxon>
        <taxon>Penicillium</taxon>
    </lineage>
</organism>
<proteinExistence type="predicted"/>
<evidence type="ECO:0000313" key="1">
    <source>
        <dbReference type="EMBL" id="KAJ9490108.1"/>
    </source>
</evidence>
<evidence type="ECO:0000313" key="2">
    <source>
        <dbReference type="Proteomes" id="UP001227192"/>
    </source>
</evidence>
<name>A0AAI9XBJ8_PENTH</name>
<dbReference type="Proteomes" id="UP001227192">
    <property type="component" value="Unassembled WGS sequence"/>
</dbReference>
<sequence>MKLFISIQMAMFWDSSQVKDEALANRLKKWRYVHLYGDEKLHFGYLFLSLSVVNFFNNPSTSHFTMHFDIHHVDLS</sequence>
<gene>
    <name evidence="1" type="ORF">VN97_g3166</name>
</gene>
<accession>A0AAI9XBJ8</accession>
<dbReference type="AlphaFoldDB" id="A0AAI9XBJ8"/>
<dbReference type="EMBL" id="LACB01000066">
    <property type="protein sequence ID" value="KAJ9490108.1"/>
    <property type="molecule type" value="Genomic_DNA"/>
</dbReference>